<evidence type="ECO:0000313" key="3">
    <source>
        <dbReference type="EMBL" id="NEA29120.1"/>
    </source>
</evidence>
<dbReference type="EMBL" id="JAAGLI010001129">
    <property type="protein sequence ID" value="NEA29120.1"/>
    <property type="molecule type" value="Genomic_DNA"/>
</dbReference>
<evidence type="ECO:0000259" key="2">
    <source>
        <dbReference type="Pfam" id="PF04149"/>
    </source>
</evidence>
<dbReference type="AlphaFoldDB" id="A0A6L9QUD0"/>
<organism evidence="3 4">
    <name type="scientific">Actinomadura bangladeshensis</name>
    <dbReference type="NCBI Taxonomy" id="453573"/>
    <lineage>
        <taxon>Bacteria</taxon>
        <taxon>Bacillati</taxon>
        <taxon>Actinomycetota</taxon>
        <taxon>Actinomycetes</taxon>
        <taxon>Streptosporangiales</taxon>
        <taxon>Thermomonosporaceae</taxon>
        <taxon>Actinomadura</taxon>
    </lineage>
</organism>
<reference evidence="3 4" key="1">
    <citation type="submission" date="2020-01" db="EMBL/GenBank/DDBJ databases">
        <title>Insect and environment-associated Actinomycetes.</title>
        <authorList>
            <person name="Currrie C."/>
            <person name="Chevrette M."/>
            <person name="Carlson C."/>
            <person name="Stubbendieck R."/>
            <person name="Wendt-Pienkowski E."/>
        </authorList>
    </citation>
    <scope>NUCLEOTIDE SEQUENCE [LARGE SCALE GENOMIC DNA]</scope>
    <source>
        <strain evidence="3 4">SID10258</strain>
    </source>
</reference>
<gene>
    <name evidence="3" type="ORF">G3I70_42460</name>
</gene>
<evidence type="ECO:0000256" key="1">
    <source>
        <dbReference type="SAM" id="MobiDB-lite"/>
    </source>
</evidence>
<dbReference type="Proteomes" id="UP000475532">
    <property type="component" value="Unassembled WGS sequence"/>
</dbReference>
<evidence type="ECO:0000313" key="4">
    <source>
        <dbReference type="Proteomes" id="UP000475532"/>
    </source>
</evidence>
<name>A0A6L9QUD0_9ACTN</name>
<dbReference type="Pfam" id="PF04149">
    <property type="entry name" value="DUF397"/>
    <property type="match status" value="1"/>
</dbReference>
<proteinExistence type="predicted"/>
<sequence>MDSPYESWRKSSHSAPNGDCIEVSRSLQGTIGVRDTKQHGTGPILDFTAREWTFFLQTIRSRGN</sequence>
<protein>
    <submittedName>
        <fullName evidence="3">DUF397 domain-containing protein</fullName>
    </submittedName>
</protein>
<comment type="caution">
    <text evidence="3">The sequence shown here is derived from an EMBL/GenBank/DDBJ whole genome shotgun (WGS) entry which is preliminary data.</text>
</comment>
<dbReference type="RefSeq" id="WP_163063847.1">
    <property type="nucleotide sequence ID" value="NZ_JAAGLI010001129.1"/>
</dbReference>
<dbReference type="InterPro" id="IPR007278">
    <property type="entry name" value="DUF397"/>
</dbReference>
<feature type="region of interest" description="Disordered" evidence="1">
    <location>
        <begin position="1"/>
        <end position="20"/>
    </location>
</feature>
<feature type="domain" description="DUF397" evidence="2">
    <location>
        <begin position="7"/>
        <end position="60"/>
    </location>
</feature>
<accession>A0A6L9QUD0</accession>